<organism evidence="1 2">
    <name type="scientific">Novosphingobium ovatum</name>
    <dbReference type="NCBI Taxonomy" id="1908523"/>
    <lineage>
        <taxon>Bacteria</taxon>
        <taxon>Pseudomonadati</taxon>
        <taxon>Pseudomonadota</taxon>
        <taxon>Alphaproteobacteria</taxon>
        <taxon>Sphingomonadales</taxon>
        <taxon>Sphingomonadaceae</taxon>
        <taxon>Novosphingobium</taxon>
    </lineage>
</organism>
<protein>
    <submittedName>
        <fullName evidence="1">Uncharacterized protein</fullName>
    </submittedName>
</protein>
<dbReference type="EMBL" id="JAAAPO010000001">
    <property type="protein sequence ID" value="NBC35391.1"/>
    <property type="molecule type" value="Genomic_DNA"/>
</dbReference>
<comment type="caution">
    <text evidence="1">The sequence shown here is derived from an EMBL/GenBank/DDBJ whole genome shotgun (WGS) entry which is preliminary data.</text>
</comment>
<dbReference type="Proteomes" id="UP000753724">
    <property type="component" value="Unassembled WGS sequence"/>
</dbReference>
<dbReference type="RefSeq" id="WP_161716661.1">
    <property type="nucleotide sequence ID" value="NZ_JAAAPO010000001.1"/>
</dbReference>
<proteinExistence type="predicted"/>
<keyword evidence="2" id="KW-1185">Reference proteome</keyword>
<accession>A0ABW9XA43</accession>
<reference evidence="2" key="1">
    <citation type="submission" date="2020-01" db="EMBL/GenBank/DDBJ databases">
        <title>Sphingomonas sp. strain CSW-10.</title>
        <authorList>
            <person name="Chen W.-M."/>
        </authorList>
    </citation>
    <scope>NUCLEOTIDE SEQUENCE [LARGE SCALE GENOMIC DNA]</scope>
    <source>
        <strain evidence="2">FSY-8</strain>
    </source>
</reference>
<name>A0ABW9XA43_9SPHN</name>
<gene>
    <name evidence="1" type="ORF">GTZ99_02335</name>
</gene>
<evidence type="ECO:0000313" key="1">
    <source>
        <dbReference type="EMBL" id="NBC35391.1"/>
    </source>
</evidence>
<sequence length="78" mass="8221">MRRNDPALTDAARAARRFQLVANAYARGDVGQRALLRDGAALVHALQRMGWPLDMAADSTRCADMVGEPAAPVGGGMA</sequence>
<evidence type="ECO:0000313" key="2">
    <source>
        <dbReference type="Proteomes" id="UP000753724"/>
    </source>
</evidence>